<accession>A0AAU7F8N3</accession>
<dbReference type="Gene3D" id="2.10.10.20">
    <property type="entry name" value="Carbohydrate-binding module superfamily 5/12"/>
    <property type="match status" value="1"/>
</dbReference>
<evidence type="ECO:0000313" key="6">
    <source>
        <dbReference type="EMBL" id="XBM00887.1"/>
    </source>
</evidence>
<evidence type="ECO:0000256" key="1">
    <source>
        <dbReference type="ARBA" id="ARBA00022801"/>
    </source>
</evidence>
<keyword evidence="1" id="KW-0378">Hydrolase</keyword>
<dbReference type="InterPro" id="IPR036573">
    <property type="entry name" value="CBM_sf_5/12"/>
</dbReference>
<dbReference type="InterPro" id="IPR014756">
    <property type="entry name" value="Ig_E-set"/>
</dbReference>
<evidence type="ECO:0000256" key="4">
    <source>
        <dbReference type="SAM" id="SignalP"/>
    </source>
</evidence>
<keyword evidence="4" id="KW-0732">Signal</keyword>
<dbReference type="GO" id="GO:0030246">
    <property type="term" value="F:carbohydrate binding"/>
    <property type="evidence" value="ECO:0007669"/>
    <property type="project" value="InterPro"/>
</dbReference>
<dbReference type="GO" id="GO:0003847">
    <property type="term" value="F:1-alkyl-2-acetylglycerophosphocholine esterase activity"/>
    <property type="evidence" value="ECO:0007669"/>
    <property type="project" value="TreeGrafter"/>
</dbReference>
<dbReference type="SUPFAM" id="SSF81296">
    <property type="entry name" value="E set domains"/>
    <property type="match status" value="1"/>
</dbReference>
<keyword evidence="2" id="KW-0442">Lipid degradation</keyword>
<dbReference type="Pfam" id="PF03403">
    <property type="entry name" value="PAF-AH_p_II"/>
    <property type="match status" value="1"/>
</dbReference>
<feature type="signal peptide" evidence="4">
    <location>
        <begin position="1"/>
        <end position="21"/>
    </location>
</feature>
<dbReference type="CDD" id="cd12215">
    <property type="entry name" value="ChiC_BD"/>
    <property type="match status" value="1"/>
</dbReference>
<dbReference type="GO" id="GO:0004553">
    <property type="term" value="F:hydrolase activity, hydrolyzing O-glycosyl compounds"/>
    <property type="evidence" value="ECO:0007669"/>
    <property type="project" value="InterPro"/>
</dbReference>
<dbReference type="InterPro" id="IPR029058">
    <property type="entry name" value="AB_hydrolase_fold"/>
</dbReference>
<evidence type="ECO:0000256" key="3">
    <source>
        <dbReference type="ARBA" id="ARBA00023098"/>
    </source>
</evidence>
<dbReference type="SMART" id="SM00495">
    <property type="entry name" value="ChtBD3"/>
    <property type="match status" value="1"/>
</dbReference>
<keyword evidence="3" id="KW-0443">Lipid metabolism</keyword>
<dbReference type="EMBL" id="CP157355">
    <property type="protein sequence ID" value="XBM00887.1"/>
    <property type="molecule type" value="Genomic_DNA"/>
</dbReference>
<name>A0AAU7F8N3_9NEIS</name>
<gene>
    <name evidence="6" type="ORF">ABHF33_00975</name>
</gene>
<dbReference type="GO" id="GO:0005576">
    <property type="term" value="C:extracellular region"/>
    <property type="evidence" value="ECO:0007669"/>
    <property type="project" value="InterPro"/>
</dbReference>
<dbReference type="Gene3D" id="3.40.50.1820">
    <property type="entry name" value="alpha/beta hydrolase"/>
    <property type="match status" value="1"/>
</dbReference>
<dbReference type="PROSITE" id="PS51257">
    <property type="entry name" value="PROKAR_LIPOPROTEIN"/>
    <property type="match status" value="1"/>
</dbReference>
<organism evidence="6">
    <name type="scientific">Chitinibacter mangrovi</name>
    <dbReference type="NCBI Taxonomy" id="3153927"/>
    <lineage>
        <taxon>Bacteria</taxon>
        <taxon>Pseudomonadati</taxon>
        <taxon>Pseudomonadota</taxon>
        <taxon>Betaproteobacteria</taxon>
        <taxon>Neisseriales</taxon>
        <taxon>Chitinibacteraceae</taxon>
        <taxon>Chitinibacter</taxon>
    </lineage>
</organism>
<dbReference type="GO" id="GO:0005975">
    <property type="term" value="P:carbohydrate metabolic process"/>
    <property type="evidence" value="ECO:0007669"/>
    <property type="project" value="InterPro"/>
</dbReference>
<dbReference type="SUPFAM" id="SSF53474">
    <property type="entry name" value="alpha/beta-Hydrolases"/>
    <property type="match status" value="1"/>
</dbReference>
<sequence>MKIIAPLFGGIMLAACVPAFAALPLQPVLSHDNYAPEWKPNMAYVAGNVVSYQGQQYRTKWWSQNTPPQAVDWSSWQRLAAVPDGDYTLKLQSGHASRVDWYENDVLIATQNLTPAATQTIELPVRGRSKGNYAYRAVLSNAEGQTSSSPLPVKVLDEEQYKIGVRTFNFTDTNRLDPLADTPRQRELMVKIWYPASLGSTQPVLNHWYHSEKAITGNPWDDWLKNTPSQSRLNADLADKESPFPVLVFSPGYGANLESSQFLYEDLAKKGYAVVVIGHTHQHSLVTMANGEEIRIDWDKRAHDFDGGITLDELNALMASLKDKPLTADVKQQIYDAFAKCEGDHKQLKIWQDDTRLVLAELEKLNTNANSVFANRLDLSRIGLLGTSYGGTKSLQYLSEIDNPSIRAAANIDGQDYYLTATHQFNKPILLMATESWVTKDFDLIYDTASSDAYYVKIKGSLHGDITDSTVLLNHLKPNVDFLGPIDGNTMRSITNQSVLAFFNQYVKTQPQPPSRKNVLEFLHGYSEPQVQFKLQ</sequence>
<dbReference type="InterPro" id="IPR003610">
    <property type="entry name" value="CBM5/12"/>
</dbReference>
<dbReference type="AlphaFoldDB" id="A0AAU7F8N3"/>
<dbReference type="PANTHER" id="PTHR10272:SF0">
    <property type="entry name" value="PLATELET-ACTIVATING FACTOR ACETYLHYDROLASE"/>
    <property type="match status" value="1"/>
</dbReference>
<evidence type="ECO:0000256" key="2">
    <source>
        <dbReference type="ARBA" id="ARBA00022963"/>
    </source>
</evidence>
<dbReference type="PANTHER" id="PTHR10272">
    <property type="entry name" value="PLATELET-ACTIVATING FACTOR ACETYLHYDROLASE"/>
    <property type="match status" value="1"/>
</dbReference>
<protein>
    <submittedName>
        <fullName evidence="6">Carbohydrate-binding protein</fullName>
    </submittedName>
</protein>
<dbReference type="Pfam" id="PF02839">
    <property type="entry name" value="CBM_5_12"/>
    <property type="match status" value="1"/>
</dbReference>
<feature type="chain" id="PRO_5043975019" evidence="4">
    <location>
        <begin position="22"/>
        <end position="536"/>
    </location>
</feature>
<feature type="domain" description="Chitin-binding type-3" evidence="5">
    <location>
        <begin position="35"/>
        <end position="79"/>
    </location>
</feature>
<dbReference type="KEGG" id="cmav:ABHF33_00975"/>
<dbReference type="SUPFAM" id="SSF51055">
    <property type="entry name" value="Carbohydrate binding domain"/>
    <property type="match status" value="1"/>
</dbReference>
<dbReference type="GO" id="GO:0016042">
    <property type="term" value="P:lipid catabolic process"/>
    <property type="evidence" value="ECO:0007669"/>
    <property type="project" value="UniProtKB-KW"/>
</dbReference>
<dbReference type="RefSeq" id="WP_348945214.1">
    <property type="nucleotide sequence ID" value="NZ_CP157355.1"/>
</dbReference>
<evidence type="ECO:0000259" key="5">
    <source>
        <dbReference type="SMART" id="SM00495"/>
    </source>
</evidence>
<reference evidence="6" key="1">
    <citation type="submission" date="2024-05" db="EMBL/GenBank/DDBJ databases">
        <authorList>
            <person name="Yang L."/>
            <person name="Pan L."/>
        </authorList>
    </citation>
    <scope>NUCLEOTIDE SEQUENCE</scope>
    <source>
        <strain evidence="6">FCG-7</strain>
    </source>
</reference>
<proteinExistence type="predicted"/>